<dbReference type="PANTHER" id="PTHR30483:SF40">
    <property type="entry name" value="HISTIDINE KINASE"/>
    <property type="match status" value="1"/>
</dbReference>
<dbReference type="PANTHER" id="PTHR30483">
    <property type="entry name" value="LEUCINE-SPECIFIC-BINDING PROTEIN"/>
    <property type="match status" value="1"/>
</dbReference>
<dbReference type="InterPro" id="IPR051010">
    <property type="entry name" value="BCAA_transport"/>
</dbReference>
<dbReference type="InterPro" id="IPR028081">
    <property type="entry name" value="Leu-bd"/>
</dbReference>
<sequence length="430" mass="45743">MSEESKGKAAPAGKKLSISALVPLLAVFIVGLLIGFALAGVFGAQQAAQAVAPQEKRTISIGFTLPLSGELSSIGKVWEKVVYLAIEDLNAEVQAYGFNVEFKPVILDDATSAEGALRNVQTFAQQGIKVIIGPAASSQVKAVKSFVDSNEIVLISPSSTAPTLAIPGDFVFRTVGSDAGQAKVLAVLAFQEGARKVVVFHRNDEYGNAFADFFEKYFKELGGAAVKMPYQTGLSDYAAEVASLASRVQAEKVDAVVLISFDTDGGNILSHAAKSPVLSAVRWFISEGPHGAAELKAPAVGEFAAKVKLLGTRPLFIGNPLYEDFKARLKSKYGVDATVFCDTLYDAVKLAGWAIIRAGSSDGRAIRAALVEIAKTYYGPSGWTIFDESGDKANQDYGVWAIVRTAAGYDFKDVGVYERGSIVFLEKPYP</sequence>
<comment type="caution">
    <text evidence="4">The sequence shown here is derived from an EMBL/GenBank/DDBJ whole genome shotgun (WGS) entry which is preliminary data.</text>
</comment>
<feature type="transmembrane region" description="Helical" evidence="2">
    <location>
        <begin position="21"/>
        <end position="44"/>
    </location>
</feature>
<dbReference type="Gene3D" id="3.40.50.2300">
    <property type="match status" value="2"/>
</dbReference>
<gene>
    <name evidence="4" type="ORF">ENU21_02700</name>
</gene>
<keyword evidence="2" id="KW-1133">Transmembrane helix</keyword>
<keyword evidence="2" id="KW-0812">Transmembrane</keyword>
<dbReference type="AlphaFoldDB" id="A0A7C4H8P4"/>
<organism evidence="4">
    <name type="scientific">Thermofilum pendens</name>
    <dbReference type="NCBI Taxonomy" id="2269"/>
    <lineage>
        <taxon>Archaea</taxon>
        <taxon>Thermoproteota</taxon>
        <taxon>Thermoprotei</taxon>
        <taxon>Thermofilales</taxon>
        <taxon>Thermofilaceae</taxon>
        <taxon>Thermofilum</taxon>
    </lineage>
</organism>
<proteinExistence type="predicted"/>
<evidence type="ECO:0000259" key="3">
    <source>
        <dbReference type="Pfam" id="PF13458"/>
    </source>
</evidence>
<name>A0A7C4H8P4_THEPE</name>
<reference evidence="4" key="1">
    <citation type="journal article" date="2020" name="mSystems">
        <title>Genome- and Community-Level Interaction Insights into Carbon Utilization and Element Cycling Functions of Hydrothermarchaeota in Hydrothermal Sediment.</title>
        <authorList>
            <person name="Zhou Z."/>
            <person name="Liu Y."/>
            <person name="Xu W."/>
            <person name="Pan J."/>
            <person name="Luo Z.H."/>
            <person name="Li M."/>
        </authorList>
    </citation>
    <scope>NUCLEOTIDE SEQUENCE</scope>
    <source>
        <strain evidence="4">SpSt-649</strain>
    </source>
</reference>
<evidence type="ECO:0000313" key="4">
    <source>
        <dbReference type="EMBL" id="HGM46651.1"/>
    </source>
</evidence>
<dbReference type="Pfam" id="PF13458">
    <property type="entry name" value="Peripla_BP_6"/>
    <property type="match status" value="1"/>
</dbReference>
<dbReference type="InterPro" id="IPR028082">
    <property type="entry name" value="Peripla_BP_I"/>
</dbReference>
<dbReference type="EMBL" id="DTBQ01000077">
    <property type="protein sequence ID" value="HGM46651.1"/>
    <property type="molecule type" value="Genomic_DNA"/>
</dbReference>
<dbReference type="SUPFAM" id="SSF53822">
    <property type="entry name" value="Periplasmic binding protein-like I"/>
    <property type="match status" value="1"/>
</dbReference>
<keyword evidence="1" id="KW-0732">Signal</keyword>
<evidence type="ECO:0000256" key="1">
    <source>
        <dbReference type="ARBA" id="ARBA00022729"/>
    </source>
</evidence>
<evidence type="ECO:0000256" key="2">
    <source>
        <dbReference type="SAM" id="Phobius"/>
    </source>
</evidence>
<protein>
    <submittedName>
        <fullName evidence="4">ABC transporter substrate-binding protein</fullName>
    </submittedName>
</protein>
<keyword evidence="2" id="KW-0472">Membrane</keyword>
<accession>A0A7C4H8P4</accession>
<feature type="domain" description="Leucine-binding protein" evidence="3">
    <location>
        <begin position="58"/>
        <end position="399"/>
    </location>
</feature>